<dbReference type="AlphaFoldDB" id="A0A8S1MBU6"/>
<organism evidence="1 2">
    <name type="scientific">Paramecium sonneborni</name>
    <dbReference type="NCBI Taxonomy" id="65129"/>
    <lineage>
        <taxon>Eukaryota</taxon>
        <taxon>Sar</taxon>
        <taxon>Alveolata</taxon>
        <taxon>Ciliophora</taxon>
        <taxon>Intramacronucleata</taxon>
        <taxon>Oligohymenophorea</taxon>
        <taxon>Peniculida</taxon>
        <taxon>Parameciidae</taxon>
        <taxon>Paramecium</taxon>
    </lineage>
</organism>
<proteinExistence type="predicted"/>
<keyword evidence="2" id="KW-1185">Reference proteome</keyword>
<gene>
    <name evidence="1" type="ORF">PSON_ATCC_30995.1.T0350346</name>
</gene>
<name>A0A8S1MBU6_9CILI</name>
<accession>A0A8S1MBU6</accession>
<sequence>MKEEKSQQMLKQSFLDEKKRYEELSNQFNSLQGTDRKYSFYQRQPSQSLYLSSKK</sequence>
<protein>
    <submittedName>
        <fullName evidence="1">Uncharacterized protein</fullName>
    </submittedName>
</protein>
<reference evidence="1" key="1">
    <citation type="submission" date="2021-01" db="EMBL/GenBank/DDBJ databases">
        <authorList>
            <consortium name="Genoscope - CEA"/>
            <person name="William W."/>
        </authorList>
    </citation>
    <scope>NUCLEOTIDE SEQUENCE</scope>
</reference>
<dbReference type="EMBL" id="CAJJDN010000035">
    <property type="protein sequence ID" value="CAD8077139.1"/>
    <property type="molecule type" value="Genomic_DNA"/>
</dbReference>
<evidence type="ECO:0000313" key="2">
    <source>
        <dbReference type="Proteomes" id="UP000692954"/>
    </source>
</evidence>
<comment type="caution">
    <text evidence="1">The sequence shown here is derived from an EMBL/GenBank/DDBJ whole genome shotgun (WGS) entry which is preliminary data.</text>
</comment>
<dbReference type="Proteomes" id="UP000692954">
    <property type="component" value="Unassembled WGS sequence"/>
</dbReference>
<evidence type="ECO:0000313" key="1">
    <source>
        <dbReference type="EMBL" id="CAD8077139.1"/>
    </source>
</evidence>